<dbReference type="SUPFAM" id="SSF51905">
    <property type="entry name" value="FAD/NAD(P)-binding domain"/>
    <property type="match status" value="1"/>
</dbReference>
<dbReference type="Gene3D" id="3.50.50.60">
    <property type="entry name" value="FAD/NAD(P)-binding domain"/>
    <property type="match status" value="1"/>
</dbReference>
<evidence type="ECO:0000313" key="3">
    <source>
        <dbReference type="EMBL" id="QGN38131.1"/>
    </source>
</evidence>
<dbReference type="RefSeq" id="WP_154680550.1">
    <property type="nucleotide sequence ID" value="NZ_CP046115.1"/>
</dbReference>
<dbReference type="Gene3D" id="3.30.9.10">
    <property type="entry name" value="D-Amino Acid Oxidase, subunit A, domain 2"/>
    <property type="match status" value="1"/>
</dbReference>
<protein>
    <submittedName>
        <fullName evidence="3">FAD-dependent oxidoreductase</fullName>
    </submittedName>
</protein>
<dbReference type="AlphaFoldDB" id="A0A6B8N0D9"/>
<dbReference type="GO" id="GO:0016491">
    <property type="term" value="F:oxidoreductase activity"/>
    <property type="evidence" value="ECO:0007669"/>
    <property type="project" value="UniProtKB-KW"/>
</dbReference>
<organism evidence="3 4">
    <name type="scientific">Klebsiella oxytoca</name>
    <dbReference type="NCBI Taxonomy" id="571"/>
    <lineage>
        <taxon>Bacteria</taxon>
        <taxon>Pseudomonadati</taxon>
        <taxon>Pseudomonadota</taxon>
        <taxon>Gammaproteobacteria</taxon>
        <taxon>Enterobacterales</taxon>
        <taxon>Enterobacteriaceae</taxon>
        <taxon>Klebsiella/Raoultella group</taxon>
        <taxon>Klebsiella</taxon>
    </lineage>
</organism>
<dbReference type="PANTHER" id="PTHR13847:SF281">
    <property type="entry name" value="FAD DEPENDENT OXIDOREDUCTASE DOMAIN-CONTAINING PROTEIN"/>
    <property type="match status" value="1"/>
</dbReference>
<dbReference type="InterPro" id="IPR006076">
    <property type="entry name" value="FAD-dep_OxRdtase"/>
</dbReference>
<reference evidence="3 4" key="1">
    <citation type="submission" date="2019-11" db="EMBL/GenBank/DDBJ databases">
        <title>Isolation and Application of One Kind of P-Hydroxybenzoic Acid Degrading Bacterium in Mitigating Cropping Obstacle of Cucumber.</title>
        <authorList>
            <person name="Wu F."/>
            <person name="An Y."/>
        </authorList>
    </citation>
    <scope>NUCLEOTIDE SEQUENCE [LARGE SCALE GENOMIC DNA]</scope>
    <source>
        <strain evidence="3 4">P620</strain>
    </source>
</reference>
<evidence type="ECO:0000313" key="4">
    <source>
        <dbReference type="Proteomes" id="UP000427108"/>
    </source>
</evidence>
<gene>
    <name evidence="3" type="ORF">GJ746_12840</name>
</gene>
<dbReference type="PANTHER" id="PTHR13847">
    <property type="entry name" value="SARCOSINE DEHYDROGENASE-RELATED"/>
    <property type="match status" value="1"/>
</dbReference>
<dbReference type="InterPro" id="IPR036188">
    <property type="entry name" value="FAD/NAD-bd_sf"/>
</dbReference>
<dbReference type="Proteomes" id="UP000427108">
    <property type="component" value="Chromosome"/>
</dbReference>
<feature type="domain" description="FAD dependent oxidoreductase" evidence="2">
    <location>
        <begin position="35"/>
        <end position="392"/>
    </location>
</feature>
<evidence type="ECO:0000259" key="2">
    <source>
        <dbReference type="Pfam" id="PF01266"/>
    </source>
</evidence>
<dbReference type="Pfam" id="PF01266">
    <property type="entry name" value="DAO"/>
    <property type="match status" value="1"/>
</dbReference>
<evidence type="ECO:0000256" key="1">
    <source>
        <dbReference type="ARBA" id="ARBA00023002"/>
    </source>
</evidence>
<accession>A0A6B8N0D9</accession>
<name>A0A6B8N0D9_KLEOX</name>
<sequence>MKFASVPFNQNQVGWPLNEADRHRQPSLSGDIKADWVVIGAGYAGVSFARRLASLDPQLNIVLIDAECAASSSSARNSGFIIGLPHNIGSSTAELKKAQDYRTLLQEGIRLLEETVNARQIDCEWENVGKYHCQIDPSSEAIMQEYMDNLQLMQEPYSLLNSEELYQKLGTRLYSKGIYTPGCILVNPAKLIAGLERHLPENITVYHQTPALAVHSEGGGIRVTTLQGTIRAAQVMLATNALSRELSPVTARQASMATYASITAPLTPEQRQRLPEMTSWGLTPVNAIAGATLRYTHDHRFLVRQHVDPALRGVITAGQTANAARQHLTLFRNAYPQLQDVPLERTWSGTISVTRNGAPVWGRLAPQIWTAGGCNGAGISKQTIAGTLLADLAMGQDNPLIAAMRSLGEANFMPPSPFLDIGVAGALWKERYMGRKEMAL</sequence>
<proteinExistence type="predicted"/>
<dbReference type="OrthoDB" id="311718at2"/>
<dbReference type="EMBL" id="CP046115">
    <property type="protein sequence ID" value="QGN38131.1"/>
    <property type="molecule type" value="Genomic_DNA"/>
</dbReference>
<keyword evidence="1" id="KW-0560">Oxidoreductase</keyword>
<dbReference type="GO" id="GO:0005737">
    <property type="term" value="C:cytoplasm"/>
    <property type="evidence" value="ECO:0007669"/>
    <property type="project" value="TreeGrafter"/>
</dbReference>